<feature type="region of interest" description="Disordered" evidence="1">
    <location>
        <begin position="156"/>
        <end position="253"/>
    </location>
</feature>
<accession>A0A7T3FYR9</accession>
<protein>
    <submittedName>
        <fullName evidence="2">Uncharacterized protein</fullName>
    </submittedName>
</protein>
<name>A0A7T3FYR9_9EURY</name>
<reference evidence="2 3" key="1">
    <citation type="submission" date="2020-12" db="EMBL/GenBank/DDBJ databases">
        <title>Halosimplex halophilum sp. nov. and Halosimplex salinum sp. nov., two new members of the genus Halosimplex.</title>
        <authorList>
            <person name="Cui H.L."/>
        </authorList>
    </citation>
    <scope>NUCLEOTIDE SEQUENCE [LARGE SCALE GENOMIC DNA]</scope>
    <source>
        <strain evidence="2 3">YGH94</strain>
    </source>
</reference>
<evidence type="ECO:0000313" key="2">
    <source>
        <dbReference type="EMBL" id="QPV63116.1"/>
    </source>
</evidence>
<gene>
    <name evidence="2" type="ORF">I7X12_00335</name>
</gene>
<dbReference type="RefSeq" id="WP_198061909.1">
    <property type="nucleotide sequence ID" value="NZ_CP065856.1"/>
</dbReference>
<dbReference type="Pfam" id="PF20575">
    <property type="entry name" value="HTH_63"/>
    <property type="match status" value="1"/>
</dbReference>
<dbReference type="AlphaFoldDB" id="A0A7T3FYR9"/>
<sequence>MQGGTGANETLIEVYVRSLRPRPGRSQRRALDRLDALAAAGEIGGYEVVVWGDRAPPSPDAVRTRAGRFVLDRVTVFQRWAERNGASIEGAFAVRTVDSSVTGERHDELVLPRLVAAAVRNGRLLAVAPATVDGGHRSIEAFLDGLEDGALPGERSVEIRPLGAARTAESTPTDDRDRREPPSATGETTARPEAADRSSTTRPSPAESAAGPAEEGSVKRSGGRGDRPVTHGGGEGEAGEGRGGSGRTSYPPY</sequence>
<dbReference type="GeneID" id="60586894"/>
<feature type="compositionally biased region" description="Gly residues" evidence="1">
    <location>
        <begin position="231"/>
        <end position="246"/>
    </location>
</feature>
<proteinExistence type="predicted"/>
<dbReference type="InterPro" id="IPR046783">
    <property type="entry name" value="HTH_63"/>
</dbReference>
<dbReference type="KEGG" id="hlt:I7X12_00335"/>
<keyword evidence="3" id="KW-1185">Reference proteome</keyword>
<evidence type="ECO:0000313" key="3">
    <source>
        <dbReference type="Proteomes" id="UP000595001"/>
    </source>
</evidence>
<dbReference type="EMBL" id="CP065856">
    <property type="protein sequence ID" value="QPV63116.1"/>
    <property type="molecule type" value="Genomic_DNA"/>
</dbReference>
<feature type="compositionally biased region" description="Low complexity" evidence="1">
    <location>
        <begin position="203"/>
        <end position="215"/>
    </location>
</feature>
<evidence type="ECO:0000256" key="1">
    <source>
        <dbReference type="SAM" id="MobiDB-lite"/>
    </source>
</evidence>
<dbReference type="OrthoDB" id="241883at2157"/>
<dbReference type="Proteomes" id="UP000595001">
    <property type="component" value="Chromosome"/>
</dbReference>
<organism evidence="2 3">
    <name type="scientific">Halosimplex litoreum</name>
    <dbReference type="NCBI Taxonomy" id="1198301"/>
    <lineage>
        <taxon>Archaea</taxon>
        <taxon>Methanobacteriati</taxon>
        <taxon>Methanobacteriota</taxon>
        <taxon>Stenosarchaea group</taxon>
        <taxon>Halobacteria</taxon>
        <taxon>Halobacteriales</taxon>
        <taxon>Haloarculaceae</taxon>
        <taxon>Halosimplex</taxon>
    </lineage>
</organism>